<comment type="caution">
    <text evidence="1">The sequence shown here is derived from an EMBL/GenBank/DDBJ whole genome shotgun (WGS) entry which is preliminary data.</text>
</comment>
<dbReference type="RefSeq" id="WP_230368825.1">
    <property type="nucleotide sequence ID" value="NZ_WLYX01000001.1"/>
</dbReference>
<dbReference type="AlphaFoldDB" id="A0A844GCB8"/>
<proteinExistence type="predicted"/>
<dbReference type="EMBL" id="WLYX01000001">
    <property type="protein sequence ID" value="MTD32414.1"/>
    <property type="molecule type" value="Genomic_DNA"/>
</dbReference>
<organism evidence="1 2">
    <name type="scientific">Paludibacterium denitrificans</name>
    <dbReference type="NCBI Taxonomy" id="2675226"/>
    <lineage>
        <taxon>Bacteria</taxon>
        <taxon>Pseudomonadati</taxon>
        <taxon>Pseudomonadota</taxon>
        <taxon>Betaproteobacteria</taxon>
        <taxon>Neisseriales</taxon>
        <taxon>Chromobacteriaceae</taxon>
        <taxon>Paludibacterium</taxon>
    </lineage>
</organism>
<name>A0A844GCB8_9NEIS</name>
<sequence length="52" mass="5528">MARDGGRLGISLVGLDGVGLVQAGRALALDVLMPDIDFEELFVVRPAEMMVL</sequence>
<accession>A0A844GCB8</accession>
<protein>
    <submittedName>
        <fullName evidence="1">Uncharacterized protein</fullName>
    </submittedName>
</protein>
<dbReference type="Proteomes" id="UP000446658">
    <property type="component" value="Unassembled WGS sequence"/>
</dbReference>
<evidence type="ECO:0000313" key="1">
    <source>
        <dbReference type="EMBL" id="MTD32414.1"/>
    </source>
</evidence>
<evidence type="ECO:0000313" key="2">
    <source>
        <dbReference type="Proteomes" id="UP000446658"/>
    </source>
</evidence>
<keyword evidence="2" id="KW-1185">Reference proteome</keyword>
<reference evidence="1 2" key="1">
    <citation type="submission" date="2019-11" db="EMBL/GenBank/DDBJ databases">
        <title>Draft genome sequence of Paludibacterium sp. dN18-1.</title>
        <authorList>
            <person name="Im W.-T."/>
        </authorList>
    </citation>
    <scope>NUCLEOTIDE SEQUENCE [LARGE SCALE GENOMIC DNA]</scope>
    <source>
        <strain evidence="2">dN 18-1</strain>
    </source>
</reference>
<gene>
    <name evidence="1" type="ORF">GKE73_01265</name>
</gene>